<reference evidence="3 4" key="1">
    <citation type="submission" date="2019-07" db="EMBL/GenBank/DDBJ databases">
        <title>De Novo Assembly of kiwifruit Actinidia rufa.</title>
        <authorList>
            <person name="Sugita-Konishi S."/>
            <person name="Sato K."/>
            <person name="Mori E."/>
            <person name="Abe Y."/>
            <person name="Kisaki G."/>
            <person name="Hamano K."/>
            <person name="Suezawa K."/>
            <person name="Otani M."/>
            <person name="Fukuda T."/>
            <person name="Manabe T."/>
            <person name="Gomi K."/>
            <person name="Tabuchi M."/>
            <person name="Akimitsu K."/>
            <person name="Kataoka I."/>
        </authorList>
    </citation>
    <scope>NUCLEOTIDE SEQUENCE [LARGE SCALE GENOMIC DNA]</scope>
    <source>
        <strain evidence="4">cv. Fuchu</strain>
    </source>
</reference>
<feature type="region of interest" description="Disordered" evidence="1">
    <location>
        <begin position="616"/>
        <end position="659"/>
    </location>
</feature>
<evidence type="ECO:0000259" key="2">
    <source>
        <dbReference type="SMART" id="SM00582"/>
    </source>
</evidence>
<feature type="compositionally biased region" description="Basic and acidic residues" evidence="1">
    <location>
        <begin position="327"/>
        <end position="340"/>
    </location>
</feature>
<feature type="compositionally biased region" description="Basic and acidic residues" evidence="1">
    <location>
        <begin position="1014"/>
        <end position="1023"/>
    </location>
</feature>
<feature type="region of interest" description="Disordered" evidence="1">
    <location>
        <begin position="1194"/>
        <end position="1222"/>
    </location>
</feature>
<comment type="caution">
    <text evidence="3">The sequence shown here is derived from an EMBL/GenBank/DDBJ whole genome shotgun (WGS) entry which is preliminary data.</text>
</comment>
<name>A0A7J0G1N6_9ERIC</name>
<accession>A0A7J0G1N6</accession>
<feature type="compositionally biased region" description="Basic and acidic residues" evidence="1">
    <location>
        <begin position="616"/>
        <end position="627"/>
    </location>
</feature>
<dbReference type="PANTHER" id="PTHR12550">
    <property type="entry name" value="HEPATOMA-DERIVED GROWTH FACTOR-RELATED"/>
    <property type="match status" value="1"/>
</dbReference>
<proteinExistence type="predicted"/>
<feature type="region of interest" description="Disordered" evidence="1">
    <location>
        <begin position="1076"/>
        <end position="1129"/>
    </location>
</feature>
<feature type="region of interest" description="Disordered" evidence="1">
    <location>
        <begin position="716"/>
        <end position="748"/>
    </location>
</feature>
<feature type="region of interest" description="Disordered" evidence="1">
    <location>
        <begin position="997"/>
        <end position="1030"/>
    </location>
</feature>
<dbReference type="EMBL" id="BJWL01000017">
    <property type="protein sequence ID" value="GFZ04682.1"/>
    <property type="molecule type" value="Genomic_DNA"/>
</dbReference>
<feature type="region of interest" description="Disordered" evidence="1">
    <location>
        <begin position="312"/>
        <end position="340"/>
    </location>
</feature>
<feature type="domain" description="CID" evidence="2">
    <location>
        <begin position="814"/>
        <end position="939"/>
    </location>
</feature>
<evidence type="ECO:0000256" key="1">
    <source>
        <dbReference type="SAM" id="MobiDB-lite"/>
    </source>
</evidence>
<feature type="compositionally biased region" description="Pro residues" evidence="1">
    <location>
        <begin position="1076"/>
        <end position="1119"/>
    </location>
</feature>
<protein>
    <submittedName>
        <fullName evidence="3">Tudor/PWWP/MBT domain-containing protein</fullName>
    </submittedName>
</protein>
<dbReference type="InterPro" id="IPR006569">
    <property type="entry name" value="CID_dom"/>
</dbReference>
<feature type="region of interest" description="Disordered" evidence="1">
    <location>
        <begin position="136"/>
        <end position="169"/>
    </location>
</feature>
<dbReference type="Proteomes" id="UP000585474">
    <property type="component" value="Unassembled WGS sequence"/>
</dbReference>
<dbReference type="SMART" id="SM00582">
    <property type="entry name" value="RPR"/>
    <property type="match status" value="1"/>
</dbReference>
<evidence type="ECO:0000313" key="3">
    <source>
        <dbReference type="EMBL" id="GFZ04682.1"/>
    </source>
</evidence>
<dbReference type="OrthoDB" id="62853at2759"/>
<keyword evidence="4" id="KW-1185">Reference proteome</keyword>
<sequence length="1381" mass="149474">MLRNLQKRKKESLLVRLHGKGADFVRAVHEITESYDKLKKQIQVVDITSVDGVTLTNEVNPAGDYGLKDQNEAALAMLSSCAKKSYSTGDKNESILPVEVAADVTDADTLCDREASSEEPIDSMVATRKPLVNPFSSEGKHVVVQPQSSSSPRRGTSARRSRSSSRVDSSRFQKYILPFNNGNKAGGDVTSKALQDGLVRRSKRIRKSPEVSEGHEVGSPALVSNSSIEEDCSEIVTVDSDTISQTDGSTVESGCKPLQPESIEECCVRDVDLSQTLDFPAKAIVKKKRKPNRKRVTSDAPETNGILSNEAGSEVEVRKTGQISPNSHEKLNERCSKEDGDEHLPLVKRARVRMGRSSSAGEELDTFIQSEGKLLEVSNSFSRQVSTTLHCEDGPADRNSFVVKGAAENPSLQNKCTQSSVHKPQHWEVKKKQQFGGSVDGEAALPPSKRLHRALEAMSANAAEDGQIEEPSGMDSLHTSVKTGARDGFGVQNIDVLSNNATQDGTSSFYSSSGPAMPKEGIKSIVEVAICNRPVRSSSSPEHELGKYIHVDAVNHSDSKGISFSSSDTNSPKVVVTAQIPKPLSPNPGEEQARLECNQGSLAQMLPLKDACRSEKPELKNPKDEKPLNNLEPSEHSGMGSDPASGAVDGKSSPQNDTNLLLCSMESNCSGNTKLTELPLCVNNQVDGMCEVVKEIKPTKRESNDILTPASAKVMKAAAEGQQPRLSCSSSRSDGHMGDKDLSSIRSSSSLTDGLESLARASPPNISICNTSTSDNDNILENNSSCSPDIVHHAKSKNMGRWSNKEEATAALASFQAVLGTLTRTKESIGRATRIAIDCAKFGISAKCSRGLKGKCIHCHAIRSLDLDVPGLYLYYVGDIYPYAIQAVLPRLLSAAAPPGSNAQENRRQCLKASDVLRLWLERRILPDSIVRHHIRDLESFSGSSSSGAFSRRPMRTERAFDDPIRQMEGMFVDEYGSNSSFQLPGFHMPPMLKVEDEGSDSDGGSFEAVTPEHNSETAEEGGRIPMPATIGNHRHILEDVDGELEMEDVAPPCEADMTSNSNVCINIGQTMHPQFPPPFAPPLPNDVPLSSPPPLPASPPPPPPPPPPPALPPMPPIRDPVSDGHDPKLYNIKENLHQFMDQQPVAPRISSDAVCYQAPESRDVNMQTQIQDSSSSCSFSNIPLPHPPIRPVNGSQQADGRSAVTEGGPTPPFPNRDHFGQSTDGGDFYTDHDRMKLAPNEHRDSWRFSGPSFSAPGTSYRDPARGPYPPSPYTGPPCEPPLPSHGWGFPPRAMNHRELMPHRPPFEGPIPVAIRGCLKTYLKANHLSGFKVEVAKITRYISVLMFQLQAFGDQDNLQSGASGSGTILFSTPAFGVLAIH</sequence>
<feature type="region of interest" description="Disordered" evidence="1">
    <location>
        <begin position="1242"/>
        <end position="1273"/>
    </location>
</feature>
<feature type="region of interest" description="Disordered" evidence="1">
    <location>
        <begin position="462"/>
        <end position="484"/>
    </location>
</feature>
<dbReference type="PANTHER" id="PTHR12550:SF49">
    <property type="entry name" value="PROTEIN HUA2-LIKE 2-RELATED"/>
    <property type="match status" value="1"/>
</dbReference>
<evidence type="ECO:0000313" key="4">
    <source>
        <dbReference type="Proteomes" id="UP000585474"/>
    </source>
</evidence>
<gene>
    <name evidence="3" type="ORF">Acr_17g0002540</name>
</gene>
<organism evidence="3 4">
    <name type="scientific">Actinidia rufa</name>
    <dbReference type="NCBI Taxonomy" id="165716"/>
    <lineage>
        <taxon>Eukaryota</taxon>
        <taxon>Viridiplantae</taxon>
        <taxon>Streptophyta</taxon>
        <taxon>Embryophyta</taxon>
        <taxon>Tracheophyta</taxon>
        <taxon>Spermatophyta</taxon>
        <taxon>Magnoliopsida</taxon>
        <taxon>eudicotyledons</taxon>
        <taxon>Gunneridae</taxon>
        <taxon>Pentapetalae</taxon>
        <taxon>asterids</taxon>
        <taxon>Ericales</taxon>
        <taxon>Actinidiaceae</taxon>
        <taxon>Actinidia</taxon>
    </lineage>
</organism>
<feature type="compositionally biased region" description="Basic and acidic residues" evidence="1">
    <location>
        <begin position="733"/>
        <end position="743"/>
    </location>
</feature>